<feature type="region of interest" description="Disordered" evidence="5">
    <location>
        <begin position="958"/>
        <end position="1019"/>
    </location>
</feature>
<evidence type="ECO:0000256" key="4">
    <source>
        <dbReference type="ARBA" id="ARBA00023136"/>
    </source>
</evidence>
<feature type="signal peptide" evidence="6">
    <location>
        <begin position="1"/>
        <end position="23"/>
    </location>
</feature>
<accession>A0A1K0G904</accession>
<gene>
    <name evidence="9" type="ORF">UBRO2_04010</name>
    <name evidence="8" type="ORF">UBRO_06885</name>
</gene>
<evidence type="ECO:0000313" key="9">
    <source>
        <dbReference type="EMBL" id="SYW80796.1"/>
    </source>
</evidence>
<feature type="compositionally biased region" description="Low complexity" evidence="5">
    <location>
        <begin position="348"/>
        <end position="361"/>
    </location>
</feature>
<evidence type="ECO:0000313" key="11">
    <source>
        <dbReference type="Proteomes" id="UP000658997"/>
    </source>
</evidence>
<evidence type="ECO:0000256" key="1">
    <source>
        <dbReference type="ARBA" id="ARBA00004308"/>
    </source>
</evidence>
<sequence length="1429" mass="156377">MRMQISWPVALIVSAQLLVPTHTLSLLDSGASLETEKAESKVNTARQDREGHVAAVDQQKTYKGTLVVPDETQVGITHGCRRSTDFFQHVCNRPLGASAEDGSQDYSNVLVPTVTADLLVCDVPKIEPLLRPDSDAQTFQKAPSATYAVSGTVVIHGADSDVSVHSLGLPEIGDTTAASTNDKAPAHEGTKETTYPGPNDEGFWRQRDGRHEWHPASGVISSLQGPDREKKNGDKREPMQADVKPGRFPEPPHNSEYDAWSAEQEQGAFLSFNEWKELHAQNPSASVRDLHSSTPRKASQDTSTQVQSPSPNATPRRTGSDGNHVHGEWDKKQLHTSSTQVSTPSDISTAPGGPSTTTAAPEDSPSPNTDVSSGQSSSADSSDAPVGKQANAEQVGFSVTSGDKSAQLSKLKHRWNFASLDCAAVVHRTNPEAKFASSILSEKKDRYMLSPCPQPSSKVKGGSQFVIVELCEEIKIDTIVLANYEFFSNMFKKFTVTAARQLTGRESDWTQLGVFRARNVRGQQVFRIPSAPRSEAFFRYVRIDFLEHFGSEFYCPVSLLRVYGITEMEEYKREFEAHDADPDSIPEIIGAIQNSVDDAQVPALDPLPAVPQSESLLREPYVNLDAANLTARDEDIWRKHEQAFQRKLQNQSVVHDVAETELTEVATPQLDLVSPPATPQPGKAPLGPSQSGPASSQGNTVDDVETSQCAIEDDPSLHRYSRDRCIVPRRQLRPFHHLETAALHYKQLKRQKSASDPSPHVKTNGSLKDAPTGVRQPVASAEADVDVNRGRRPSVQRAHGTPQAHGNPGTESVYRAIHRRLNALESNATLSHSYIEHSGQMLREVFARMERRQELRMYDMLRALNTSNWQQIESLKRRQHVDLQRAIFEFDVHRQQADTERRALLREVHILAEEVLLEKRLSIAQLVLLLVVFVFVGMTRGSRTVPLLHSGFARIGRSSKRREAMPDGKLVLPTSPRRDSARMEQSFDARQAHSSPLWTETPSQGRSEAKPGSATSPDLATQNMRLSAEAGTPARKNQSSSLTPNVVNKVVSPKAATSLHSKAAAKVAVGSILGRSRLCGETLVGMLSHPRTRGRLVMLLETLDALDRIADRRRLQKYPVARPVVGRRKAGEIGMKGAPALHPELGLLASPAPGEVRRISRAHRPSPAAKQEHVHTGSRRLVTPAQNRTAALSGFDDFAGMSSDWTERSENGEVSENAAYMSDNNERDIKTSGAGLFSFESTFGSRSEAPLGRDGVTKIRSLSPTKAHSVTTAEATLPTKTSRTAQSEEGPFKIPQLKSHDATTMSSLPSITKADGRLSSSDSESEGGAWHKVLPRRIGNGSSLRRARQNTIDGKANKSDVLPKTGVKAEAPDRRGSPRPSLANAVGFKSQRAGLTRLFRSGTSDFASLESPQSRRSGTPDTIRDVRPM</sequence>
<feature type="region of interest" description="Disordered" evidence="5">
    <location>
        <begin position="1403"/>
        <end position="1429"/>
    </location>
</feature>
<keyword evidence="4" id="KW-0472">Membrane</keyword>
<comment type="subcellular location">
    <subcellularLocation>
        <location evidence="1">Endomembrane system</location>
    </subcellularLocation>
</comment>
<dbReference type="GO" id="GO:0016020">
    <property type="term" value="C:membrane"/>
    <property type="evidence" value="ECO:0007669"/>
    <property type="project" value="InterPro"/>
</dbReference>
<dbReference type="PANTHER" id="PTHR12953:SF0">
    <property type="entry name" value="SUN DOMAIN-CONTAINING OSSIFICATION FACTOR"/>
    <property type="match status" value="1"/>
</dbReference>
<protein>
    <recommendedName>
        <fullName evidence="7">SUN domain-containing protein</fullName>
    </recommendedName>
</protein>
<feature type="region of interest" description="Disordered" evidence="5">
    <location>
        <begin position="665"/>
        <end position="704"/>
    </location>
</feature>
<feature type="region of interest" description="Disordered" evidence="5">
    <location>
        <begin position="173"/>
        <end position="257"/>
    </location>
</feature>
<evidence type="ECO:0000259" key="7">
    <source>
        <dbReference type="PROSITE" id="PS51469"/>
    </source>
</evidence>
<feature type="region of interest" description="Disordered" evidence="5">
    <location>
        <begin position="1262"/>
        <end position="1388"/>
    </location>
</feature>
<feature type="compositionally biased region" description="Low complexity" evidence="5">
    <location>
        <begin position="684"/>
        <end position="698"/>
    </location>
</feature>
<dbReference type="GO" id="GO:0034975">
    <property type="term" value="P:protein folding in endoplasmic reticulum"/>
    <property type="evidence" value="ECO:0007669"/>
    <property type="project" value="TreeGrafter"/>
</dbReference>
<reference evidence="10" key="1">
    <citation type="submission" date="2016-04" db="EMBL/GenBank/DDBJ databases">
        <authorList>
            <person name="Guldener U."/>
            <person name="Guldener U."/>
        </authorList>
    </citation>
    <scope>NUCLEOTIDE SEQUENCE [LARGE SCALE GENOMIC DNA]</scope>
    <source>
        <strain evidence="10">UB2112</strain>
    </source>
</reference>
<feature type="compositionally biased region" description="Polar residues" evidence="5">
    <location>
        <begin position="992"/>
        <end position="1006"/>
    </location>
</feature>
<dbReference type="InterPro" id="IPR012919">
    <property type="entry name" value="SUN_dom"/>
</dbReference>
<proteinExistence type="predicted"/>
<feature type="compositionally biased region" description="Polar residues" evidence="5">
    <location>
        <begin position="1403"/>
        <end position="1420"/>
    </location>
</feature>
<feature type="region of interest" description="Disordered" evidence="5">
    <location>
        <begin position="281"/>
        <end position="391"/>
    </location>
</feature>
<reference evidence="9" key="3">
    <citation type="submission" date="2018-08" db="EMBL/GenBank/DDBJ databases">
        <authorList>
            <person name="Guldener U."/>
        </authorList>
    </citation>
    <scope>NUCLEOTIDE SEQUENCE</scope>
    <source>
        <strain evidence="9">UB2</strain>
    </source>
</reference>
<feature type="compositionally biased region" description="Low complexity" evidence="5">
    <location>
        <begin position="372"/>
        <end position="384"/>
    </location>
</feature>
<feature type="compositionally biased region" description="Basic and acidic residues" evidence="5">
    <location>
        <begin position="976"/>
        <end position="991"/>
    </location>
</feature>
<evidence type="ECO:0000256" key="3">
    <source>
        <dbReference type="ARBA" id="ARBA00022989"/>
    </source>
</evidence>
<feature type="compositionally biased region" description="Polar residues" evidence="5">
    <location>
        <begin position="335"/>
        <end position="347"/>
    </location>
</feature>
<evidence type="ECO:0000313" key="10">
    <source>
        <dbReference type="Proteomes" id="UP000179920"/>
    </source>
</evidence>
<evidence type="ECO:0000313" key="8">
    <source>
        <dbReference type="EMBL" id="SAM84245.1"/>
    </source>
</evidence>
<dbReference type="GO" id="GO:0005737">
    <property type="term" value="C:cytoplasm"/>
    <property type="evidence" value="ECO:0007669"/>
    <property type="project" value="TreeGrafter"/>
</dbReference>
<reference evidence="8" key="2">
    <citation type="submission" date="2016-04" db="EMBL/GenBank/DDBJ databases">
        <authorList>
            <person name="Evans L.H."/>
            <person name="Alamgir A."/>
            <person name="Owens N."/>
            <person name="Weber N.D."/>
            <person name="Virtaneva K."/>
            <person name="Barbian K."/>
            <person name="Babar A."/>
            <person name="Rosenke K."/>
        </authorList>
    </citation>
    <scope>NUCLEOTIDE SEQUENCE</scope>
    <source>
        <strain evidence="8">UB2112</strain>
    </source>
</reference>
<dbReference type="EMBL" id="LT558129">
    <property type="protein sequence ID" value="SAM84245.1"/>
    <property type="molecule type" value="Genomic_DNA"/>
</dbReference>
<dbReference type="Gene3D" id="2.60.120.260">
    <property type="entry name" value="Galactose-binding domain-like"/>
    <property type="match status" value="1"/>
</dbReference>
<feature type="compositionally biased region" description="Polar residues" evidence="5">
    <location>
        <begin position="292"/>
        <end position="321"/>
    </location>
</feature>
<feature type="region of interest" description="Disordered" evidence="5">
    <location>
        <begin position="748"/>
        <end position="810"/>
    </location>
</feature>
<dbReference type="OrthoDB" id="266334at2759"/>
<dbReference type="PANTHER" id="PTHR12953">
    <property type="entry name" value="MEMBRANE PROTEIN CH1 RELATED"/>
    <property type="match status" value="1"/>
</dbReference>
<evidence type="ECO:0000256" key="5">
    <source>
        <dbReference type="SAM" id="MobiDB-lite"/>
    </source>
</evidence>
<organism evidence="8 10">
    <name type="scientific">Ustilago bromivora</name>
    <dbReference type="NCBI Taxonomy" id="307758"/>
    <lineage>
        <taxon>Eukaryota</taxon>
        <taxon>Fungi</taxon>
        <taxon>Dikarya</taxon>
        <taxon>Basidiomycota</taxon>
        <taxon>Ustilaginomycotina</taxon>
        <taxon>Ustilaginomycetes</taxon>
        <taxon>Ustilaginales</taxon>
        <taxon>Ustilaginaceae</taxon>
        <taxon>Ustilago</taxon>
    </lineage>
</organism>
<feature type="compositionally biased region" description="Basic and acidic residues" evidence="5">
    <location>
        <begin position="202"/>
        <end position="214"/>
    </location>
</feature>
<keyword evidence="6" id="KW-0732">Signal</keyword>
<evidence type="ECO:0000256" key="6">
    <source>
        <dbReference type="SAM" id="SignalP"/>
    </source>
</evidence>
<evidence type="ECO:0000256" key="2">
    <source>
        <dbReference type="ARBA" id="ARBA00022692"/>
    </source>
</evidence>
<keyword evidence="2" id="KW-0812">Transmembrane</keyword>
<dbReference type="Proteomes" id="UP000658997">
    <property type="component" value="Unassembled WGS sequence"/>
</dbReference>
<feature type="domain" description="SUN" evidence="7">
    <location>
        <begin position="389"/>
        <end position="567"/>
    </location>
</feature>
<dbReference type="EMBL" id="ULHB01000085">
    <property type="protein sequence ID" value="SYW80796.1"/>
    <property type="molecule type" value="Genomic_DNA"/>
</dbReference>
<dbReference type="InterPro" id="IPR045120">
    <property type="entry name" value="Suco/Slp1-like"/>
</dbReference>
<keyword evidence="11" id="KW-1185">Reference proteome</keyword>
<dbReference type="GO" id="GO:0012505">
    <property type="term" value="C:endomembrane system"/>
    <property type="evidence" value="ECO:0007669"/>
    <property type="project" value="UniProtKB-SubCell"/>
</dbReference>
<feature type="compositionally biased region" description="Basic and acidic residues" evidence="5">
    <location>
        <begin position="323"/>
        <end position="333"/>
    </location>
</feature>
<feature type="compositionally biased region" description="Polar residues" evidence="5">
    <location>
        <begin position="1262"/>
        <end position="1287"/>
    </location>
</feature>
<feature type="compositionally biased region" description="Basic and acidic residues" evidence="5">
    <location>
        <begin position="226"/>
        <end position="247"/>
    </location>
</feature>
<dbReference type="PROSITE" id="PS51469">
    <property type="entry name" value="SUN"/>
    <property type="match status" value="1"/>
</dbReference>
<name>A0A1K0G904_9BASI</name>
<dbReference type="Pfam" id="PF07738">
    <property type="entry name" value="Sad1_UNC"/>
    <property type="match status" value="1"/>
</dbReference>
<keyword evidence="3" id="KW-1133">Transmembrane helix</keyword>
<dbReference type="Proteomes" id="UP000179920">
    <property type="component" value="Chromosome XIII"/>
</dbReference>
<feature type="chain" id="PRO_5038295955" description="SUN domain-containing protein" evidence="6">
    <location>
        <begin position="24"/>
        <end position="1429"/>
    </location>
</feature>